<keyword evidence="5 7" id="KW-1133">Transmembrane helix</keyword>
<keyword evidence="4 7" id="KW-0812">Transmembrane</keyword>
<dbReference type="Pfam" id="PF07681">
    <property type="entry name" value="DoxX"/>
    <property type="match status" value="1"/>
</dbReference>
<evidence type="ECO:0000313" key="9">
    <source>
        <dbReference type="Proteomes" id="UP000589896"/>
    </source>
</evidence>
<feature type="transmembrane region" description="Helical" evidence="7">
    <location>
        <begin position="69"/>
        <end position="87"/>
    </location>
</feature>
<keyword evidence="9" id="KW-1185">Reference proteome</keyword>
<keyword evidence="6 7" id="KW-0472">Membrane</keyword>
<organism evidence="8 9">
    <name type="scientific">Luteimonas deserti</name>
    <dbReference type="NCBI Taxonomy" id="2752306"/>
    <lineage>
        <taxon>Bacteria</taxon>
        <taxon>Pseudomonadati</taxon>
        <taxon>Pseudomonadota</taxon>
        <taxon>Gammaproteobacteria</taxon>
        <taxon>Lysobacterales</taxon>
        <taxon>Lysobacteraceae</taxon>
        <taxon>Luteimonas</taxon>
    </lineage>
</organism>
<evidence type="ECO:0000256" key="2">
    <source>
        <dbReference type="ARBA" id="ARBA00006679"/>
    </source>
</evidence>
<dbReference type="Proteomes" id="UP000589896">
    <property type="component" value="Unassembled WGS sequence"/>
</dbReference>
<protein>
    <submittedName>
        <fullName evidence="8">DoxX family protein</fullName>
    </submittedName>
</protein>
<evidence type="ECO:0000313" key="8">
    <source>
        <dbReference type="EMBL" id="NYZ63199.1"/>
    </source>
</evidence>
<feature type="transmembrane region" description="Helical" evidence="7">
    <location>
        <begin position="93"/>
        <end position="115"/>
    </location>
</feature>
<dbReference type="EMBL" id="JACCJZ010000017">
    <property type="protein sequence ID" value="NYZ63199.1"/>
    <property type="molecule type" value="Genomic_DNA"/>
</dbReference>
<dbReference type="PANTHER" id="PTHR33452">
    <property type="entry name" value="OXIDOREDUCTASE CATD-RELATED"/>
    <property type="match status" value="1"/>
</dbReference>
<evidence type="ECO:0000256" key="7">
    <source>
        <dbReference type="SAM" id="Phobius"/>
    </source>
</evidence>
<name>A0A7Z0TWC7_9GAMM</name>
<evidence type="ECO:0000256" key="4">
    <source>
        <dbReference type="ARBA" id="ARBA00022692"/>
    </source>
</evidence>
<dbReference type="GO" id="GO:0005886">
    <property type="term" value="C:plasma membrane"/>
    <property type="evidence" value="ECO:0007669"/>
    <property type="project" value="UniProtKB-SubCell"/>
</dbReference>
<gene>
    <name evidence="8" type="ORF">H0E82_10545</name>
</gene>
<evidence type="ECO:0000256" key="3">
    <source>
        <dbReference type="ARBA" id="ARBA00022475"/>
    </source>
</evidence>
<evidence type="ECO:0000256" key="6">
    <source>
        <dbReference type="ARBA" id="ARBA00023136"/>
    </source>
</evidence>
<comment type="caution">
    <text evidence="8">The sequence shown here is derived from an EMBL/GenBank/DDBJ whole genome shotgun (WGS) entry which is preliminary data.</text>
</comment>
<reference evidence="8 9" key="1">
    <citation type="submission" date="2020-07" db="EMBL/GenBank/DDBJ databases">
        <title>isolation of Luteimonas sp. SJ-16.</title>
        <authorList>
            <person name="Huang X.-X."/>
            <person name="Xu L."/>
            <person name="Sun J.-Q."/>
        </authorList>
    </citation>
    <scope>NUCLEOTIDE SEQUENCE [LARGE SCALE GENOMIC DNA]</scope>
    <source>
        <strain evidence="8 9">SJ-16</strain>
    </source>
</reference>
<dbReference type="InterPro" id="IPR051907">
    <property type="entry name" value="DoxX-like_oxidoreductase"/>
</dbReference>
<evidence type="ECO:0000256" key="1">
    <source>
        <dbReference type="ARBA" id="ARBA00004651"/>
    </source>
</evidence>
<proteinExistence type="inferred from homology"/>
<comment type="similarity">
    <text evidence="2">Belongs to the DoxX family.</text>
</comment>
<dbReference type="InterPro" id="IPR032808">
    <property type="entry name" value="DoxX"/>
</dbReference>
<keyword evidence="3" id="KW-1003">Cell membrane</keyword>
<dbReference type="AlphaFoldDB" id="A0A7Z0TWC7"/>
<evidence type="ECO:0000256" key="5">
    <source>
        <dbReference type="ARBA" id="ARBA00022989"/>
    </source>
</evidence>
<comment type="subcellular location">
    <subcellularLocation>
        <location evidence="1">Cell membrane</location>
        <topology evidence="1">Multi-pass membrane protein</topology>
    </subcellularLocation>
</comment>
<dbReference type="PANTHER" id="PTHR33452:SF1">
    <property type="entry name" value="INNER MEMBRANE PROTEIN YPHA-RELATED"/>
    <property type="match status" value="1"/>
</dbReference>
<sequence length="132" mass="14573">MTLMVLRVVTGAFLVHGTQDNVLSAERMQEFIGFLALHGFPWPQLAAPLSVYAQFVCGVLLVLGLFTRLAGAVVAVNFVVALAMVHWQQDFRGWWPALVLVLLGLHFSALGAGRYGMDALLARRRGPRWKRG</sequence>
<accession>A0A7Z0TWC7</accession>